<dbReference type="Pfam" id="PF01202">
    <property type="entry name" value="SKI"/>
    <property type="match status" value="1"/>
</dbReference>
<evidence type="ECO:0000256" key="2">
    <source>
        <dbReference type="ARBA" id="ARBA00004761"/>
    </source>
</evidence>
<protein>
    <recommendedName>
        <fullName evidence="7 18">6-phosphogluconate dehydrogenase, decarboxylating</fullName>
        <ecNumber evidence="18">1.1.1.44</ecNumber>
    </recommendedName>
</protein>
<dbReference type="EC" id="1.1.1.44" evidence="18"/>
<evidence type="ECO:0000256" key="5">
    <source>
        <dbReference type="ARBA" id="ARBA00008420"/>
    </source>
</evidence>
<feature type="domain" description="6-phosphogluconate dehydrogenase C-terminal" evidence="19">
    <location>
        <begin position="348"/>
        <end position="628"/>
    </location>
</feature>
<dbReference type="AlphaFoldDB" id="A9DK01"/>
<comment type="function">
    <text evidence="1">Catalyzes the oxidative decarboxylation of 6-phosphogluconate to ribulose 5-phosphate and CO(2), with concomitant reduction of NADP to NADPH.</text>
</comment>
<dbReference type="eggNOG" id="COG3265">
    <property type="taxonomic scope" value="Bacteria"/>
</dbReference>
<dbReference type="Gene3D" id="3.40.50.720">
    <property type="entry name" value="NAD(P)-binding Rossmann-like Domain"/>
    <property type="match status" value="1"/>
</dbReference>
<keyword evidence="12 18" id="KW-0521">NADP</keyword>
<evidence type="ECO:0000256" key="13">
    <source>
        <dbReference type="ARBA" id="ARBA00023002"/>
    </source>
</evidence>
<accession>A9DK01</accession>
<evidence type="ECO:0000256" key="18">
    <source>
        <dbReference type="RuleBase" id="RU000485"/>
    </source>
</evidence>
<dbReference type="CDD" id="cd02021">
    <property type="entry name" value="GntK"/>
    <property type="match status" value="1"/>
</dbReference>
<dbReference type="STRING" id="391587.KAOT1_13472"/>
<dbReference type="InterPro" id="IPR036291">
    <property type="entry name" value="NAD(P)-bd_dom_sf"/>
</dbReference>
<comment type="catalytic activity">
    <reaction evidence="17 18">
        <text>6-phospho-D-gluconate + NADP(+) = D-ribulose 5-phosphate + CO2 + NADPH</text>
        <dbReference type="Rhea" id="RHEA:10116"/>
        <dbReference type="ChEBI" id="CHEBI:16526"/>
        <dbReference type="ChEBI" id="CHEBI:57783"/>
        <dbReference type="ChEBI" id="CHEBI:58121"/>
        <dbReference type="ChEBI" id="CHEBI:58349"/>
        <dbReference type="ChEBI" id="CHEBI:58759"/>
        <dbReference type="EC" id="1.1.1.44"/>
    </reaction>
</comment>
<evidence type="ECO:0000259" key="19">
    <source>
        <dbReference type="SMART" id="SM01350"/>
    </source>
</evidence>
<dbReference type="NCBIfam" id="TIGR00873">
    <property type="entry name" value="gnd"/>
    <property type="match status" value="1"/>
</dbReference>
<dbReference type="InterPro" id="IPR008927">
    <property type="entry name" value="6-PGluconate_DH-like_C_sf"/>
</dbReference>
<comment type="catalytic activity">
    <reaction evidence="16">
        <text>D-gluconate + ATP = 6-phospho-D-gluconate + ADP + H(+)</text>
        <dbReference type="Rhea" id="RHEA:19433"/>
        <dbReference type="ChEBI" id="CHEBI:15378"/>
        <dbReference type="ChEBI" id="CHEBI:18391"/>
        <dbReference type="ChEBI" id="CHEBI:30616"/>
        <dbReference type="ChEBI" id="CHEBI:58759"/>
        <dbReference type="ChEBI" id="CHEBI:456216"/>
        <dbReference type="EC" id="2.7.1.12"/>
    </reaction>
</comment>
<dbReference type="eggNOG" id="COG0362">
    <property type="taxonomic scope" value="Bacteria"/>
</dbReference>
<comment type="caution">
    <text evidence="20">The sequence shown here is derived from an EMBL/GenBank/DDBJ whole genome shotgun (WGS) entry which is preliminary data.</text>
</comment>
<evidence type="ECO:0000256" key="4">
    <source>
        <dbReference type="ARBA" id="ARBA00008419"/>
    </source>
</evidence>
<dbReference type="PRINTS" id="PR00076">
    <property type="entry name" value="6PGDHDRGNASE"/>
</dbReference>
<dbReference type="OrthoDB" id="9804542at2"/>
<keyword evidence="15 18" id="KW-0570">Pentose shunt</keyword>
<gene>
    <name evidence="20" type="ORF">KAOT1_13472</name>
</gene>
<evidence type="ECO:0000256" key="6">
    <source>
        <dbReference type="ARBA" id="ARBA00011738"/>
    </source>
</evidence>
<sequence>MKTKIIFIIGVSGVGKSTVANLLSKKLQVPFFDGDDFHHEKNIKKMASGTPLNDADRYDWLQSLNELAIKHVKAKTSCIIVCSALKQAYRDILSHQIEKYSEWVFLHGSFDQIKKRLDNRKNHFMSSELLKSQFDTLEEPTNAIKINVEKSPEHIVEIIKNLSNNKSEFGLFGLGVMGKSLSRNLANNGVKLSLFNRHIAGKEENIALNFKKEFPELATALPFDDIAAFVNSIQQPRKIMLMVNAGKTIDLVIENLLPYLTKGDILIDGGNSNYNKTKERHDYLKSKNIYFIGAGVSGGEEGALRGPSIMPGGNEETYKKIQPFLEKIAAKDENKLPCCSYIGPEGSGHFVKMVHNGIEYAEMQLLAEVFTLLKNLGKNPDEIAAILESWKAIENSYLLEITIDILRKKDGEDWLIHKIMDKAGNKGTGNWTTIATAQLGIPSTMVASSLFARYISFFKEERITVSTYFNTNDLSLNLNSEEILKAYQFARIINHYQGFKLIKEASNRNNWNINLSELARIWTNGCIIRSDLMTSLVTTFKTVDNILHEPEIIEKLQALKPFIKKVVTEGIVNEVAVPTLTDAISFLNSFSKATSSANIIQAQRDYFGAHTYQRTDDTSGKFYHTHWAKN</sequence>
<proteinExistence type="inferred from homology"/>
<evidence type="ECO:0000256" key="8">
    <source>
        <dbReference type="ARBA" id="ARBA00022679"/>
    </source>
</evidence>
<comment type="similarity">
    <text evidence="4 18">Belongs to the 6-phosphogluconate dehydrogenase family.</text>
</comment>
<dbReference type="SMART" id="SM01350">
    <property type="entry name" value="6PGD"/>
    <property type="match status" value="1"/>
</dbReference>
<keyword evidence="13 18" id="KW-0560">Oxidoreductase</keyword>
<keyword evidence="10 20" id="KW-0418">Kinase</keyword>
<dbReference type="HOGENOM" id="CLU_024540_4_1_10"/>
<dbReference type="EMBL" id="ABIB01000001">
    <property type="protein sequence ID" value="EDP98230.1"/>
    <property type="molecule type" value="Genomic_DNA"/>
</dbReference>
<dbReference type="Pfam" id="PF03446">
    <property type="entry name" value="NAD_binding_2"/>
    <property type="match status" value="1"/>
</dbReference>
<comment type="subunit">
    <text evidence="6">Homodimer.</text>
</comment>
<keyword evidence="21" id="KW-1185">Reference proteome</keyword>
<evidence type="ECO:0000256" key="12">
    <source>
        <dbReference type="ARBA" id="ARBA00022857"/>
    </source>
</evidence>
<dbReference type="GO" id="GO:0005524">
    <property type="term" value="F:ATP binding"/>
    <property type="evidence" value="ECO:0007669"/>
    <property type="project" value="UniProtKB-KW"/>
</dbReference>
<dbReference type="Gene3D" id="3.40.50.300">
    <property type="entry name" value="P-loop containing nucleotide triphosphate hydrolases"/>
    <property type="match status" value="1"/>
</dbReference>
<evidence type="ECO:0000256" key="10">
    <source>
        <dbReference type="ARBA" id="ARBA00022777"/>
    </source>
</evidence>
<evidence type="ECO:0000256" key="14">
    <source>
        <dbReference type="ARBA" id="ARBA00023064"/>
    </source>
</evidence>
<evidence type="ECO:0000256" key="16">
    <source>
        <dbReference type="ARBA" id="ARBA00048090"/>
    </source>
</evidence>
<dbReference type="GO" id="GO:0050661">
    <property type="term" value="F:NADP binding"/>
    <property type="evidence" value="ECO:0007669"/>
    <property type="project" value="InterPro"/>
</dbReference>
<dbReference type="InterPro" id="IPR031322">
    <property type="entry name" value="Shikimate/glucono_kinase"/>
</dbReference>
<evidence type="ECO:0000256" key="9">
    <source>
        <dbReference type="ARBA" id="ARBA00022741"/>
    </source>
</evidence>
<dbReference type="InterPro" id="IPR006001">
    <property type="entry name" value="Therm_gnt_kin"/>
</dbReference>
<dbReference type="UniPathway" id="UPA00115">
    <property type="reaction ID" value="UER00410"/>
</dbReference>
<evidence type="ECO:0000256" key="3">
    <source>
        <dbReference type="ARBA" id="ARBA00004874"/>
    </source>
</evidence>
<dbReference type="InterPro" id="IPR006184">
    <property type="entry name" value="6PGdom_BS"/>
</dbReference>
<name>A9DK01_9FLAO</name>
<dbReference type="SUPFAM" id="SSF52540">
    <property type="entry name" value="P-loop containing nucleoside triphosphate hydrolases"/>
    <property type="match status" value="1"/>
</dbReference>
<dbReference type="FunFam" id="1.10.1040.10:FF:000032">
    <property type="entry name" value="6-phosphogluconate dehydrogenase, decarboxylating"/>
    <property type="match status" value="1"/>
</dbReference>
<keyword evidence="9" id="KW-0547">Nucleotide-binding</keyword>
<evidence type="ECO:0000256" key="15">
    <source>
        <dbReference type="ARBA" id="ARBA00023126"/>
    </source>
</evidence>
<evidence type="ECO:0000313" key="21">
    <source>
        <dbReference type="Proteomes" id="UP000002945"/>
    </source>
</evidence>
<dbReference type="RefSeq" id="WP_007095243.1">
    <property type="nucleotide sequence ID" value="NZ_DS544873.1"/>
</dbReference>
<dbReference type="Gene3D" id="1.10.1040.10">
    <property type="entry name" value="N-(1-d-carboxylethyl)-l-norvaline Dehydrogenase, domain 2"/>
    <property type="match status" value="1"/>
</dbReference>
<dbReference type="InterPro" id="IPR013328">
    <property type="entry name" value="6PGD_dom2"/>
</dbReference>
<dbReference type="InterPro" id="IPR006183">
    <property type="entry name" value="Pgluconate_DH"/>
</dbReference>
<reference evidence="20 21" key="1">
    <citation type="journal article" date="2011" name="J. Bacteriol.">
        <title>Genome sequence of the algicidal bacterium Kordia algicida OT-1.</title>
        <authorList>
            <person name="Lee H.S."/>
            <person name="Kang S.G."/>
            <person name="Kwon K.K."/>
            <person name="Lee J.H."/>
            <person name="Kim S.J."/>
        </authorList>
    </citation>
    <scope>NUCLEOTIDE SEQUENCE [LARGE SCALE GENOMIC DNA]</scope>
    <source>
        <strain evidence="20 21">OT-1</strain>
    </source>
</reference>
<dbReference type="NCBIfam" id="NF006765">
    <property type="entry name" value="PRK09287.1"/>
    <property type="match status" value="1"/>
</dbReference>
<dbReference type="Gene3D" id="1.20.5.320">
    <property type="entry name" value="6-Phosphogluconate Dehydrogenase, domain 3"/>
    <property type="match status" value="1"/>
</dbReference>
<evidence type="ECO:0000256" key="17">
    <source>
        <dbReference type="ARBA" id="ARBA00048640"/>
    </source>
</evidence>
<dbReference type="InterPro" id="IPR006113">
    <property type="entry name" value="6PGDH_Gnd/GntZ"/>
</dbReference>
<keyword evidence="11" id="KW-0067">ATP-binding</keyword>
<evidence type="ECO:0000313" key="20">
    <source>
        <dbReference type="EMBL" id="EDP98230.1"/>
    </source>
</evidence>
<dbReference type="GO" id="GO:0004616">
    <property type="term" value="F:phosphogluconate dehydrogenase (decarboxylating) activity"/>
    <property type="evidence" value="ECO:0007669"/>
    <property type="project" value="UniProtKB-EC"/>
</dbReference>
<dbReference type="NCBIfam" id="TIGR01313">
    <property type="entry name" value="therm_gnt_kin"/>
    <property type="match status" value="1"/>
</dbReference>
<dbReference type="SUPFAM" id="SSF48179">
    <property type="entry name" value="6-phosphogluconate dehydrogenase C-terminal domain-like"/>
    <property type="match status" value="1"/>
</dbReference>
<evidence type="ECO:0000256" key="11">
    <source>
        <dbReference type="ARBA" id="ARBA00022840"/>
    </source>
</evidence>
<dbReference type="GO" id="GO:0019521">
    <property type="term" value="P:D-gluconate metabolic process"/>
    <property type="evidence" value="ECO:0007669"/>
    <property type="project" value="UniProtKB-KW"/>
</dbReference>
<dbReference type="PANTHER" id="PTHR11811">
    <property type="entry name" value="6-PHOSPHOGLUCONATE DEHYDROGENASE"/>
    <property type="match status" value="1"/>
</dbReference>
<dbReference type="InterPro" id="IPR006115">
    <property type="entry name" value="6PGDH_NADP-bd"/>
</dbReference>
<dbReference type="Pfam" id="PF00393">
    <property type="entry name" value="6PGD"/>
    <property type="match status" value="1"/>
</dbReference>
<keyword evidence="8" id="KW-0808">Transferase</keyword>
<dbReference type="GO" id="GO:0006098">
    <property type="term" value="P:pentose-phosphate shunt"/>
    <property type="evidence" value="ECO:0007669"/>
    <property type="project" value="UniProtKB-UniPathway"/>
</dbReference>
<evidence type="ECO:0000256" key="1">
    <source>
        <dbReference type="ARBA" id="ARBA00002526"/>
    </source>
</evidence>
<dbReference type="PROSITE" id="PS00461">
    <property type="entry name" value="6PGD"/>
    <property type="match status" value="1"/>
</dbReference>
<organism evidence="20 21">
    <name type="scientific">Kordia algicida OT-1</name>
    <dbReference type="NCBI Taxonomy" id="391587"/>
    <lineage>
        <taxon>Bacteria</taxon>
        <taxon>Pseudomonadati</taxon>
        <taxon>Bacteroidota</taxon>
        <taxon>Flavobacteriia</taxon>
        <taxon>Flavobacteriales</taxon>
        <taxon>Flavobacteriaceae</taxon>
        <taxon>Kordia</taxon>
    </lineage>
</organism>
<comment type="similarity">
    <text evidence="5">Belongs to the gluconokinase GntK/GntV family.</text>
</comment>
<dbReference type="GO" id="GO:0046316">
    <property type="term" value="F:gluconokinase activity"/>
    <property type="evidence" value="ECO:0007669"/>
    <property type="project" value="UniProtKB-EC"/>
</dbReference>
<dbReference type="SUPFAM" id="SSF51735">
    <property type="entry name" value="NAD(P)-binding Rossmann-fold domains"/>
    <property type="match status" value="1"/>
</dbReference>
<comment type="pathway">
    <text evidence="3 18">Carbohydrate degradation; pentose phosphate pathway; D-ribulose 5-phosphate from D-glucose 6-phosphate (oxidative stage): step 3/3.</text>
</comment>
<dbReference type="FunFam" id="3.40.50.300:FF:000522">
    <property type="entry name" value="Gluconokinase"/>
    <property type="match status" value="1"/>
</dbReference>
<dbReference type="Proteomes" id="UP000002945">
    <property type="component" value="Unassembled WGS sequence"/>
</dbReference>
<comment type="pathway">
    <text evidence="2">Carbohydrate acid metabolism.</text>
</comment>
<evidence type="ECO:0000256" key="7">
    <source>
        <dbReference type="ARBA" id="ARBA00018193"/>
    </source>
</evidence>
<dbReference type="InterPro" id="IPR006114">
    <property type="entry name" value="6PGDH_C"/>
</dbReference>
<dbReference type="InterPro" id="IPR027417">
    <property type="entry name" value="P-loop_NTPase"/>
</dbReference>
<keyword evidence="14 18" id="KW-0311">Gluconate utilization</keyword>